<evidence type="ECO:0000313" key="2">
    <source>
        <dbReference type="Proteomes" id="UP000435357"/>
    </source>
</evidence>
<name>A0A6N6M9M5_9FLAO</name>
<keyword evidence="2" id="KW-1185">Reference proteome</keyword>
<dbReference type="PROSITE" id="PS51257">
    <property type="entry name" value="PROKAR_LIPOPROTEIN"/>
    <property type="match status" value="1"/>
</dbReference>
<proteinExistence type="predicted"/>
<protein>
    <submittedName>
        <fullName evidence="1">Uncharacterized protein</fullName>
    </submittedName>
</protein>
<gene>
    <name evidence="1" type="ORF">F3059_06095</name>
</gene>
<accession>A0A6N6M9M5</accession>
<organism evidence="1 2">
    <name type="scientific">Salibacter halophilus</name>
    <dbReference type="NCBI Taxonomy" id="1803916"/>
    <lineage>
        <taxon>Bacteria</taxon>
        <taxon>Pseudomonadati</taxon>
        <taxon>Bacteroidota</taxon>
        <taxon>Flavobacteriia</taxon>
        <taxon>Flavobacteriales</taxon>
        <taxon>Salibacteraceae</taxon>
        <taxon>Salibacter</taxon>
    </lineage>
</organism>
<evidence type="ECO:0000313" key="1">
    <source>
        <dbReference type="EMBL" id="KAB1064922.1"/>
    </source>
</evidence>
<reference evidence="1 2" key="1">
    <citation type="submission" date="2019-09" db="EMBL/GenBank/DDBJ databases">
        <title>Genomes of Cryomorphaceae.</title>
        <authorList>
            <person name="Bowman J.P."/>
        </authorList>
    </citation>
    <scope>NUCLEOTIDE SEQUENCE [LARGE SCALE GENOMIC DNA]</scope>
    <source>
        <strain evidence="1 2">KCTC 52047</strain>
    </source>
</reference>
<comment type="caution">
    <text evidence="1">The sequence shown here is derived from an EMBL/GenBank/DDBJ whole genome shotgun (WGS) entry which is preliminary data.</text>
</comment>
<dbReference type="RefSeq" id="WP_151167242.1">
    <property type="nucleotide sequence ID" value="NZ_WACR01000004.1"/>
</dbReference>
<dbReference type="AlphaFoldDB" id="A0A6N6M9M5"/>
<sequence>MKYFTLMIAALLMFAACDKDEEDQQPLADEAYMKADVNGREVNADYKVILQDIIFNSYAPEDSLVQFQRFVANQNPEGFFATLHKTNLDALNYPHTFYPSSKDVQRVDFIYYDTKNAVYTHNILDSTEFSLTINSHNSKDVIIGTFSGMLYNQNRDSVNITNGKFEIDLKKY</sequence>
<dbReference type="Proteomes" id="UP000435357">
    <property type="component" value="Unassembled WGS sequence"/>
</dbReference>
<dbReference type="EMBL" id="WACR01000004">
    <property type="protein sequence ID" value="KAB1064922.1"/>
    <property type="molecule type" value="Genomic_DNA"/>
</dbReference>